<dbReference type="SMART" id="SM00388">
    <property type="entry name" value="HisKA"/>
    <property type="match status" value="1"/>
</dbReference>
<reference evidence="15 16" key="1">
    <citation type="submission" date="2018-03" db="EMBL/GenBank/DDBJ databases">
        <authorList>
            <person name="Keele B.F."/>
        </authorList>
    </citation>
    <scope>NUCLEOTIDE SEQUENCE [LARGE SCALE GENOMIC DNA]</scope>
    <source>
        <strain evidence="15">ZCTH4_d</strain>
    </source>
</reference>
<dbReference type="GO" id="GO:0005524">
    <property type="term" value="F:ATP binding"/>
    <property type="evidence" value="ECO:0007669"/>
    <property type="project" value="UniProtKB-KW"/>
</dbReference>
<name>A0A3E0K8I7_9BACI</name>
<feature type="transmembrane region" description="Helical" evidence="12">
    <location>
        <begin position="73"/>
        <end position="99"/>
    </location>
</feature>
<evidence type="ECO:0000256" key="11">
    <source>
        <dbReference type="ARBA" id="ARBA00023136"/>
    </source>
</evidence>
<keyword evidence="10" id="KW-0902">Two-component regulatory system</keyword>
<dbReference type="PANTHER" id="PTHR43711:SF1">
    <property type="entry name" value="HISTIDINE KINASE 1"/>
    <property type="match status" value="1"/>
</dbReference>
<dbReference type="InterPro" id="IPR036097">
    <property type="entry name" value="HisK_dim/P_sf"/>
</dbReference>
<evidence type="ECO:0000256" key="10">
    <source>
        <dbReference type="ARBA" id="ARBA00023012"/>
    </source>
</evidence>
<keyword evidence="12" id="KW-1133">Transmembrane helix</keyword>
<keyword evidence="7" id="KW-0547">Nucleotide-binding</keyword>
<dbReference type="Pfam" id="PF02518">
    <property type="entry name" value="HATPase_c"/>
    <property type="match status" value="1"/>
</dbReference>
<dbReference type="Gene3D" id="3.30.565.10">
    <property type="entry name" value="Histidine kinase-like ATPase, C-terminal domain"/>
    <property type="match status" value="1"/>
</dbReference>
<dbReference type="CDD" id="cd06225">
    <property type="entry name" value="HAMP"/>
    <property type="match status" value="1"/>
</dbReference>
<dbReference type="InterPro" id="IPR005467">
    <property type="entry name" value="His_kinase_dom"/>
</dbReference>
<keyword evidence="9" id="KW-0067">ATP-binding</keyword>
<organism evidence="15 16">
    <name type="scientific">Caldibacillus debilis</name>
    <dbReference type="NCBI Taxonomy" id="301148"/>
    <lineage>
        <taxon>Bacteria</taxon>
        <taxon>Bacillati</taxon>
        <taxon>Bacillota</taxon>
        <taxon>Bacilli</taxon>
        <taxon>Bacillales</taxon>
        <taxon>Bacillaceae</taxon>
        <taxon>Caldibacillus</taxon>
    </lineage>
</organism>
<evidence type="ECO:0000256" key="5">
    <source>
        <dbReference type="ARBA" id="ARBA00022553"/>
    </source>
</evidence>
<dbReference type="InterPro" id="IPR003660">
    <property type="entry name" value="HAMP_dom"/>
</dbReference>
<feature type="transmembrane region" description="Helical" evidence="12">
    <location>
        <begin position="31"/>
        <end position="58"/>
    </location>
</feature>
<evidence type="ECO:0000259" key="13">
    <source>
        <dbReference type="PROSITE" id="PS50109"/>
    </source>
</evidence>
<dbReference type="Gene3D" id="1.10.287.130">
    <property type="match status" value="1"/>
</dbReference>
<dbReference type="CDD" id="cd00082">
    <property type="entry name" value="HisKA"/>
    <property type="match status" value="1"/>
</dbReference>
<evidence type="ECO:0000259" key="14">
    <source>
        <dbReference type="PROSITE" id="PS50885"/>
    </source>
</evidence>
<dbReference type="FunFam" id="1.10.287.130:FF:000001">
    <property type="entry name" value="Two-component sensor histidine kinase"/>
    <property type="match status" value="1"/>
</dbReference>
<dbReference type="Pfam" id="PF00512">
    <property type="entry name" value="HisKA"/>
    <property type="match status" value="1"/>
</dbReference>
<dbReference type="InterPro" id="IPR004358">
    <property type="entry name" value="Sig_transdc_His_kin-like_C"/>
</dbReference>
<dbReference type="InterPro" id="IPR036890">
    <property type="entry name" value="HATPase_C_sf"/>
</dbReference>
<dbReference type="PROSITE" id="PS50885">
    <property type="entry name" value="HAMP"/>
    <property type="match status" value="1"/>
</dbReference>
<dbReference type="CDD" id="cd00075">
    <property type="entry name" value="HATPase"/>
    <property type="match status" value="1"/>
</dbReference>
<dbReference type="PROSITE" id="PS50109">
    <property type="entry name" value="HIS_KIN"/>
    <property type="match status" value="1"/>
</dbReference>
<accession>A0A3E0K8I7</accession>
<dbReference type="AlphaFoldDB" id="A0A3E0K8I7"/>
<keyword evidence="11 12" id="KW-0472">Membrane</keyword>
<evidence type="ECO:0000256" key="2">
    <source>
        <dbReference type="ARBA" id="ARBA00004651"/>
    </source>
</evidence>
<evidence type="ECO:0000256" key="12">
    <source>
        <dbReference type="SAM" id="Phobius"/>
    </source>
</evidence>
<feature type="domain" description="HAMP" evidence="14">
    <location>
        <begin position="109"/>
        <end position="159"/>
    </location>
</feature>
<protein>
    <recommendedName>
        <fullName evidence="3">histidine kinase</fullName>
        <ecNumber evidence="3">2.7.13.3</ecNumber>
    </recommendedName>
</protein>
<evidence type="ECO:0000256" key="9">
    <source>
        <dbReference type="ARBA" id="ARBA00022840"/>
    </source>
</evidence>
<dbReference type="InterPro" id="IPR003594">
    <property type="entry name" value="HATPase_dom"/>
</dbReference>
<evidence type="ECO:0000256" key="3">
    <source>
        <dbReference type="ARBA" id="ARBA00012438"/>
    </source>
</evidence>
<dbReference type="Proteomes" id="UP000257014">
    <property type="component" value="Unassembled WGS sequence"/>
</dbReference>
<evidence type="ECO:0000313" key="16">
    <source>
        <dbReference type="Proteomes" id="UP000257014"/>
    </source>
</evidence>
<keyword evidence="5" id="KW-0597">Phosphoprotein</keyword>
<comment type="catalytic activity">
    <reaction evidence="1">
        <text>ATP + protein L-histidine = ADP + protein N-phospho-L-histidine.</text>
        <dbReference type="EC" id="2.7.13.3"/>
    </reaction>
</comment>
<keyword evidence="8 15" id="KW-0418">Kinase</keyword>
<dbReference type="EC" id="2.7.13.3" evidence="3"/>
<dbReference type="EMBL" id="QEWE01000007">
    <property type="protein sequence ID" value="REJ31120.1"/>
    <property type="molecule type" value="Genomic_DNA"/>
</dbReference>
<dbReference type="SUPFAM" id="SSF55874">
    <property type="entry name" value="ATPase domain of HSP90 chaperone/DNA topoisomerase II/histidine kinase"/>
    <property type="match status" value="1"/>
</dbReference>
<evidence type="ECO:0000256" key="7">
    <source>
        <dbReference type="ARBA" id="ARBA00022741"/>
    </source>
</evidence>
<feature type="domain" description="Histidine kinase" evidence="13">
    <location>
        <begin position="167"/>
        <end position="382"/>
    </location>
</feature>
<evidence type="ECO:0000256" key="4">
    <source>
        <dbReference type="ARBA" id="ARBA00022475"/>
    </source>
</evidence>
<dbReference type="GO" id="GO:0000155">
    <property type="term" value="F:phosphorelay sensor kinase activity"/>
    <property type="evidence" value="ECO:0007669"/>
    <property type="project" value="InterPro"/>
</dbReference>
<comment type="caution">
    <text evidence="15">The sequence shown here is derived from an EMBL/GenBank/DDBJ whole genome shotgun (WGS) entry which is preliminary data.</text>
</comment>
<dbReference type="GO" id="GO:0005886">
    <property type="term" value="C:plasma membrane"/>
    <property type="evidence" value="ECO:0007669"/>
    <property type="project" value="UniProtKB-SubCell"/>
</dbReference>
<dbReference type="InterPro" id="IPR003661">
    <property type="entry name" value="HisK_dim/P_dom"/>
</dbReference>
<dbReference type="PRINTS" id="PR00344">
    <property type="entry name" value="BCTRLSENSOR"/>
</dbReference>
<evidence type="ECO:0000313" key="15">
    <source>
        <dbReference type="EMBL" id="REJ31120.1"/>
    </source>
</evidence>
<dbReference type="InterPro" id="IPR050736">
    <property type="entry name" value="Sensor_HK_Regulatory"/>
</dbReference>
<keyword evidence="6" id="KW-0808">Transferase</keyword>
<evidence type="ECO:0000256" key="8">
    <source>
        <dbReference type="ARBA" id="ARBA00022777"/>
    </source>
</evidence>
<dbReference type="PANTHER" id="PTHR43711">
    <property type="entry name" value="TWO-COMPONENT HISTIDINE KINASE"/>
    <property type="match status" value="1"/>
</dbReference>
<dbReference type="SMART" id="SM00387">
    <property type="entry name" value="HATPase_c"/>
    <property type="match status" value="1"/>
</dbReference>
<evidence type="ECO:0000256" key="1">
    <source>
        <dbReference type="ARBA" id="ARBA00000085"/>
    </source>
</evidence>
<dbReference type="RefSeq" id="WP_276642389.1">
    <property type="nucleotide sequence ID" value="NZ_QEWE01000007.1"/>
</dbReference>
<keyword evidence="4" id="KW-1003">Cell membrane</keyword>
<proteinExistence type="predicted"/>
<dbReference type="SUPFAM" id="SSF47384">
    <property type="entry name" value="Homodimeric domain of signal transducing histidine kinase"/>
    <property type="match status" value="1"/>
</dbReference>
<sequence>MTARQEKLGNKRYGTVRAAPHDSSGRGRRPVFSIGGIVIRVAAIIVPAFFIFLLAFWLTERIFRHYGYHPGPYAVYMTGVMAAFLLMTLGGIVVGRIAAPRQRRFFQLLIDAIRQMAKGNFDVRIPVEMVHDPGGENHPFRQLVYSINDMAEELAQMEELRQEFISNVSHEIQSPLTAIAGFVQALKNDDLTKEQRLHYLDIIETESKRLSRMSDNLLKLTSLESGRHPFHPEAYRLDRQIREVVLSCEPLWIQKELQLDVSLPPVGVVADKDLVGQVWMNLLTNAIKFTGTGGTIAISLQTEDEWAVVRIADTGIGIAEEDLPRIFERFYKADKARTRTTPGNGLGLAIVKKIVDVHHGDISVKSRLGEGTAFTVRLPLKFRPFPGAGQNIP</sequence>
<gene>
    <name evidence="15" type="ORF">C6P37_01940</name>
</gene>
<keyword evidence="12" id="KW-0812">Transmembrane</keyword>
<dbReference type="Gene3D" id="6.10.340.10">
    <property type="match status" value="1"/>
</dbReference>
<dbReference type="FunFam" id="3.30.565.10:FF:000006">
    <property type="entry name" value="Sensor histidine kinase WalK"/>
    <property type="match status" value="1"/>
</dbReference>
<evidence type="ECO:0000256" key="6">
    <source>
        <dbReference type="ARBA" id="ARBA00022679"/>
    </source>
</evidence>
<comment type="subcellular location">
    <subcellularLocation>
        <location evidence="2">Cell membrane</location>
        <topology evidence="2">Multi-pass membrane protein</topology>
    </subcellularLocation>
</comment>